<dbReference type="OrthoDB" id="4497239at2"/>
<dbReference type="InterPro" id="IPR033749">
    <property type="entry name" value="Polyprenyl_synt_CS"/>
</dbReference>
<dbReference type="GO" id="GO:0004659">
    <property type="term" value="F:prenyltransferase activity"/>
    <property type="evidence" value="ECO:0007669"/>
    <property type="project" value="InterPro"/>
</dbReference>
<dbReference type="EMBL" id="AP012204">
    <property type="protein sequence ID" value="BAK38118.1"/>
    <property type="molecule type" value="Genomic_DNA"/>
</dbReference>
<dbReference type="KEGG" id="mph:MLP_51040"/>
<accession>F5XHB0</accession>
<dbReference type="InterPro" id="IPR008949">
    <property type="entry name" value="Isoprenoid_synthase_dom_sf"/>
</dbReference>
<dbReference type="EC" id="2.5.1.-" evidence="7"/>
<dbReference type="SFLD" id="SFLDG01017">
    <property type="entry name" value="Polyprenyl_Transferase_Like"/>
    <property type="match status" value="1"/>
</dbReference>
<evidence type="ECO:0000313" key="8">
    <source>
        <dbReference type="Proteomes" id="UP000007947"/>
    </source>
</evidence>
<dbReference type="PANTHER" id="PTHR12001">
    <property type="entry name" value="GERANYLGERANYL PYROPHOSPHATE SYNTHASE"/>
    <property type="match status" value="1"/>
</dbReference>
<name>F5XHB0_MICPN</name>
<evidence type="ECO:0000256" key="5">
    <source>
        <dbReference type="ARBA" id="ARBA00022842"/>
    </source>
</evidence>
<evidence type="ECO:0000313" key="7">
    <source>
        <dbReference type="EMBL" id="BAK38118.1"/>
    </source>
</evidence>
<dbReference type="GO" id="GO:0046872">
    <property type="term" value="F:metal ion binding"/>
    <property type="evidence" value="ECO:0007669"/>
    <property type="project" value="UniProtKB-KW"/>
</dbReference>
<dbReference type="RefSeq" id="WP_013865932.1">
    <property type="nucleotide sequence ID" value="NC_015635.1"/>
</dbReference>
<evidence type="ECO:0000256" key="6">
    <source>
        <dbReference type="RuleBase" id="RU004466"/>
    </source>
</evidence>
<dbReference type="Pfam" id="PF00348">
    <property type="entry name" value="polyprenyl_synt"/>
    <property type="match status" value="1"/>
</dbReference>
<dbReference type="CDD" id="cd00685">
    <property type="entry name" value="Trans_IPPS_HT"/>
    <property type="match status" value="1"/>
</dbReference>
<protein>
    <submittedName>
        <fullName evidence="7">Polyprenyl diphosphate synthase</fullName>
        <ecNumber evidence="7">2.5.1.-</ecNumber>
    </submittedName>
</protein>
<dbReference type="Proteomes" id="UP000007947">
    <property type="component" value="Chromosome"/>
</dbReference>
<keyword evidence="8" id="KW-1185">Reference proteome</keyword>
<keyword evidence="4" id="KW-0479">Metal-binding</keyword>
<evidence type="ECO:0000256" key="3">
    <source>
        <dbReference type="ARBA" id="ARBA00022679"/>
    </source>
</evidence>
<organism evidence="7 8">
    <name type="scientific">Microlunatus phosphovorus (strain ATCC 700054 / DSM 10555 / JCM 9379 / NBRC 101784 / NCIMB 13414 / VKM Ac-1990 / NM-1)</name>
    <dbReference type="NCBI Taxonomy" id="1032480"/>
    <lineage>
        <taxon>Bacteria</taxon>
        <taxon>Bacillati</taxon>
        <taxon>Actinomycetota</taxon>
        <taxon>Actinomycetes</taxon>
        <taxon>Propionibacteriales</taxon>
        <taxon>Propionibacteriaceae</taxon>
        <taxon>Microlunatus</taxon>
    </lineage>
</organism>
<dbReference type="Gene3D" id="1.10.600.10">
    <property type="entry name" value="Farnesyl Diphosphate Synthase"/>
    <property type="match status" value="1"/>
</dbReference>
<dbReference type="AlphaFoldDB" id="F5XHB0"/>
<evidence type="ECO:0000256" key="2">
    <source>
        <dbReference type="ARBA" id="ARBA00006706"/>
    </source>
</evidence>
<dbReference type="SFLD" id="SFLDS00005">
    <property type="entry name" value="Isoprenoid_Synthase_Type_I"/>
    <property type="match status" value="1"/>
</dbReference>
<dbReference type="eggNOG" id="COG0142">
    <property type="taxonomic scope" value="Bacteria"/>
</dbReference>
<dbReference type="HOGENOM" id="CLU_014015_2_1_11"/>
<dbReference type="InterPro" id="IPR000092">
    <property type="entry name" value="Polyprenyl_synt"/>
</dbReference>
<dbReference type="PROSITE" id="PS00723">
    <property type="entry name" value="POLYPRENYL_SYNTHASE_1"/>
    <property type="match status" value="1"/>
</dbReference>
<dbReference type="PANTHER" id="PTHR12001:SF85">
    <property type="entry name" value="SHORT CHAIN ISOPRENYL DIPHOSPHATE SYNTHASE"/>
    <property type="match status" value="1"/>
</dbReference>
<reference evidence="7 8" key="1">
    <citation type="submission" date="2011-05" db="EMBL/GenBank/DDBJ databases">
        <title>Whole genome sequence of Microlunatus phosphovorus NM-1.</title>
        <authorList>
            <person name="Hosoyama A."/>
            <person name="Sasaki K."/>
            <person name="Harada T."/>
            <person name="Igarashi R."/>
            <person name="Kawakoshi A."/>
            <person name="Sasagawa M."/>
            <person name="Fukada J."/>
            <person name="Nakamura S."/>
            <person name="Katano Y."/>
            <person name="Hanada S."/>
            <person name="Kamagata Y."/>
            <person name="Nakamura N."/>
            <person name="Yamazaki S."/>
            <person name="Fujita N."/>
        </authorList>
    </citation>
    <scope>NUCLEOTIDE SEQUENCE [LARGE SCALE GENOMIC DNA]</scope>
    <source>
        <strain evidence="8">ATCC 700054 / DSM 10555 / JCM 9379 / NBRC 101784 / NCIMB 13414 / VKM Ac-1990 / NM-1</strain>
    </source>
</reference>
<keyword evidence="3 6" id="KW-0808">Transferase</keyword>
<evidence type="ECO:0000256" key="4">
    <source>
        <dbReference type="ARBA" id="ARBA00022723"/>
    </source>
</evidence>
<evidence type="ECO:0000256" key="1">
    <source>
        <dbReference type="ARBA" id="ARBA00001946"/>
    </source>
</evidence>
<comment type="cofactor">
    <cofactor evidence="1">
        <name>Mg(2+)</name>
        <dbReference type="ChEBI" id="CHEBI:18420"/>
    </cofactor>
</comment>
<dbReference type="GO" id="GO:0008299">
    <property type="term" value="P:isoprenoid biosynthetic process"/>
    <property type="evidence" value="ECO:0007669"/>
    <property type="project" value="InterPro"/>
</dbReference>
<sequence>MRTATELLESYACLTRAAMAETVAGGAPGSYLYELLRDYTDRQGKGLRPGLLLAAAEACGASIRTALPAATALELLHTSFLIHDDVEDHSRLRRGKPTLHELHGVPLAINAGDALANLATQPLMSSAFPRYRSREVLAELRMAIRQTTEGQALELGWRRHTVVDLTEVDYLELVGRKTCWYTTMAPLRIAALLGRWQPASAALDRLGFLAGCAFQIRDDLLDVTPGGQEGKEPHSDIAEGKRTVMLIHLLSVTPPDQRQWIVGYLGKAEHERTQLEQSQLLRMMVEAGSLAYAEQLAEVLGQAARRSFDEAFADLPASAELDSLRALVDYLIDRS</sequence>
<keyword evidence="5" id="KW-0460">Magnesium</keyword>
<gene>
    <name evidence="7" type="ordered locus">MLP_51040</name>
</gene>
<dbReference type="SUPFAM" id="SSF48576">
    <property type="entry name" value="Terpenoid synthases"/>
    <property type="match status" value="1"/>
</dbReference>
<comment type="similarity">
    <text evidence="2 6">Belongs to the FPP/GGPP synthase family.</text>
</comment>
<dbReference type="STRING" id="1032480.MLP_51040"/>
<proteinExistence type="inferred from homology"/>